<keyword evidence="5" id="KW-1185">Reference proteome</keyword>
<comment type="caution">
    <text evidence="4">The sequence shown here is derived from an EMBL/GenBank/DDBJ whole genome shotgun (WGS) entry which is preliminary data.</text>
</comment>
<evidence type="ECO:0000313" key="5">
    <source>
        <dbReference type="Proteomes" id="UP000029082"/>
    </source>
</evidence>
<evidence type="ECO:0000256" key="1">
    <source>
        <dbReference type="ARBA" id="ARBA00007118"/>
    </source>
</evidence>
<feature type="domain" description="Nitroreductase" evidence="3">
    <location>
        <begin position="15"/>
        <end position="192"/>
    </location>
</feature>
<dbReference type="Pfam" id="PF00881">
    <property type="entry name" value="Nitroreductase"/>
    <property type="match status" value="1"/>
</dbReference>
<dbReference type="eggNOG" id="COG0778">
    <property type="taxonomic scope" value="Bacteria"/>
</dbReference>
<comment type="similarity">
    <text evidence="1">Belongs to the nitroreductase family.</text>
</comment>
<evidence type="ECO:0000256" key="2">
    <source>
        <dbReference type="ARBA" id="ARBA00023002"/>
    </source>
</evidence>
<gene>
    <name evidence="4" type="ORF">BMON_0219</name>
</gene>
<dbReference type="GO" id="GO:0016491">
    <property type="term" value="F:oxidoreductase activity"/>
    <property type="evidence" value="ECO:0007669"/>
    <property type="project" value="UniProtKB-KW"/>
</dbReference>
<dbReference type="EC" id="1.6.99.3" evidence="4"/>
<name>A0A087CAP6_9BIFI</name>
<dbReference type="SUPFAM" id="SSF55469">
    <property type="entry name" value="FMN-dependent nitroreductase-like"/>
    <property type="match status" value="1"/>
</dbReference>
<dbReference type="Proteomes" id="UP000029082">
    <property type="component" value="Unassembled WGS sequence"/>
</dbReference>
<dbReference type="EMBL" id="JGZE01000001">
    <property type="protein sequence ID" value="KFI80346.1"/>
    <property type="molecule type" value="Genomic_DNA"/>
</dbReference>
<dbReference type="PANTHER" id="PTHR43673">
    <property type="entry name" value="NAD(P)H NITROREDUCTASE YDGI-RELATED"/>
    <property type="match status" value="1"/>
</dbReference>
<dbReference type="InterPro" id="IPR000415">
    <property type="entry name" value="Nitroreductase-like"/>
</dbReference>
<dbReference type="Gene3D" id="3.40.109.10">
    <property type="entry name" value="NADH Oxidase"/>
    <property type="match status" value="1"/>
</dbReference>
<dbReference type="STRING" id="1437603.GCA_000771525_00063"/>
<protein>
    <submittedName>
        <fullName evidence="4">Nitroreductase</fullName>
        <ecNumber evidence="4">1.6.99.3</ecNumber>
    </submittedName>
</protein>
<accession>A0A087CAP6</accession>
<dbReference type="GeneID" id="93093630"/>
<organism evidence="4 5">
    <name type="scientific">Bifidobacterium mongoliense DSM 21395</name>
    <dbReference type="NCBI Taxonomy" id="1437603"/>
    <lineage>
        <taxon>Bacteria</taxon>
        <taxon>Bacillati</taxon>
        <taxon>Actinomycetota</taxon>
        <taxon>Actinomycetes</taxon>
        <taxon>Bifidobacteriales</taxon>
        <taxon>Bifidobacteriaceae</taxon>
        <taxon>Bifidobacterium</taxon>
    </lineage>
</organism>
<proteinExistence type="inferred from homology"/>
<keyword evidence="2 4" id="KW-0560">Oxidoreductase</keyword>
<dbReference type="PANTHER" id="PTHR43673:SF10">
    <property type="entry name" value="NADH DEHYDROGENASE_NAD(P)H NITROREDUCTASE XCC3605-RELATED"/>
    <property type="match status" value="1"/>
</dbReference>
<dbReference type="RefSeq" id="WP_033511028.1">
    <property type="nucleotide sequence ID" value="NZ_JDUO01000001.1"/>
</dbReference>
<sequence>MTTPLATNAFTDILEGRRSIRKYDADVAIPRSEMLEMLDEAAKAPSSVNMQPWRFLIVESKEGRATLKPLIRFNTRQNATSSAMIVIFGDMQCYENADRIYAGATKRGLMSSLMAKTKTAAIVPIYRKYSRQKMNDVVKIDSSLFAMQFMLVARSHGYDTNPIGGFEEDRIAAAFGLDESRYVPVMILSIGKADSTGHESYRLPAEDLSWWR</sequence>
<dbReference type="AlphaFoldDB" id="A0A087CAP6"/>
<evidence type="ECO:0000259" key="3">
    <source>
        <dbReference type="Pfam" id="PF00881"/>
    </source>
</evidence>
<dbReference type="InterPro" id="IPR029479">
    <property type="entry name" value="Nitroreductase"/>
</dbReference>
<dbReference type="OrthoDB" id="9802510at2"/>
<dbReference type="CDD" id="cd02137">
    <property type="entry name" value="MhqN-like"/>
    <property type="match status" value="1"/>
</dbReference>
<reference evidence="4 5" key="1">
    <citation type="submission" date="2014-03" db="EMBL/GenBank/DDBJ databases">
        <title>Genomics of Bifidobacteria.</title>
        <authorList>
            <person name="Ventura M."/>
            <person name="Milani C."/>
            <person name="Lugli G.A."/>
        </authorList>
    </citation>
    <scope>NUCLEOTIDE SEQUENCE [LARGE SCALE GENOMIC DNA]</scope>
    <source>
        <strain evidence="4 5">DSM 21395</strain>
    </source>
</reference>
<evidence type="ECO:0000313" key="4">
    <source>
        <dbReference type="EMBL" id="KFI80346.1"/>
    </source>
</evidence>